<evidence type="ECO:0000313" key="2">
    <source>
        <dbReference type="EMBL" id="GAA2679486.1"/>
    </source>
</evidence>
<feature type="region of interest" description="Disordered" evidence="1">
    <location>
        <begin position="1"/>
        <end position="55"/>
    </location>
</feature>
<comment type="caution">
    <text evidence="2">The sequence shown here is derived from an EMBL/GenBank/DDBJ whole genome shotgun (WGS) entry which is preliminary data.</text>
</comment>
<accession>A0ABN3SP36</accession>
<sequence>MNLPTPARSDDASPWHVPEGWSRTAVLGGGTGAPAGAPPSGPVTGTDDGASPGAADDFPAARLNCLHHCLRDVLWGHGVAAATDQLVQPVGTVFSIDRAFRPWLASPGEQWLTVPEFFGSVRAQWHAAWTVDDLRGRVREEIERGHVPILHAHRWRVPWLSGTDLLPADYHTMMALGCDGRAVLLADRQPTSIDPVPREHRVRWDDLTDTARRGVQVLAYDIGEAAVVDGDRHDVDLHALLSLSCRNLGGRVPQVPGMEHGVAAVELLKSFASAHAAAMLDSKLLRLALRWHLPSCIDKYVVGNRRLFLHFVHRHRYLHPQALSPALCHRVEESATAWAVVGRSLARSARRDGMTEPDVASSLADVADADRRLLAAMTTARDLLGDPPPPARPPAHDTVGAR</sequence>
<name>A0ABN3SP36_9ACTN</name>
<dbReference type="EMBL" id="BAAARK010000024">
    <property type="protein sequence ID" value="GAA2679486.1"/>
    <property type="molecule type" value="Genomic_DNA"/>
</dbReference>
<organism evidence="2 3">
    <name type="scientific">Streptomyces lunalinharesii</name>
    <dbReference type="NCBI Taxonomy" id="333384"/>
    <lineage>
        <taxon>Bacteria</taxon>
        <taxon>Bacillati</taxon>
        <taxon>Actinomycetota</taxon>
        <taxon>Actinomycetes</taxon>
        <taxon>Kitasatosporales</taxon>
        <taxon>Streptomycetaceae</taxon>
        <taxon>Streptomyces</taxon>
    </lineage>
</organism>
<evidence type="ECO:0008006" key="4">
    <source>
        <dbReference type="Google" id="ProtNLM"/>
    </source>
</evidence>
<gene>
    <name evidence="2" type="ORF">GCM10009864_59630</name>
</gene>
<dbReference type="RefSeq" id="WP_344581747.1">
    <property type="nucleotide sequence ID" value="NZ_BAAARK010000024.1"/>
</dbReference>
<dbReference type="Proteomes" id="UP001500994">
    <property type="component" value="Unassembled WGS sequence"/>
</dbReference>
<proteinExistence type="predicted"/>
<reference evidence="2 3" key="1">
    <citation type="journal article" date="2019" name="Int. J. Syst. Evol. Microbiol.">
        <title>The Global Catalogue of Microorganisms (GCM) 10K type strain sequencing project: providing services to taxonomists for standard genome sequencing and annotation.</title>
        <authorList>
            <consortium name="The Broad Institute Genomics Platform"/>
            <consortium name="The Broad Institute Genome Sequencing Center for Infectious Disease"/>
            <person name="Wu L."/>
            <person name="Ma J."/>
        </authorList>
    </citation>
    <scope>NUCLEOTIDE SEQUENCE [LARGE SCALE GENOMIC DNA]</scope>
    <source>
        <strain evidence="2 3">JCM 16374</strain>
    </source>
</reference>
<protein>
    <recommendedName>
        <fullName evidence="4">Butirosin biosynthesis protein H N-terminal domain-containing protein</fullName>
    </recommendedName>
</protein>
<evidence type="ECO:0000256" key="1">
    <source>
        <dbReference type="SAM" id="MobiDB-lite"/>
    </source>
</evidence>
<evidence type="ECO:0000313" key="3">
    <source>
        <dbReference type="Proteomes" id="UP001500994"/>
    </source>
</evidence>
<keyword evidence="3" id="KW-1185">Reference proteome</keyword>
<feature type="region of interest" description="Disordered" evidence="1">
    <location>
        <begin position="380"/>
        <end position="402"/>
    </location>
</feature>